<keyword evidence="14 28" id="KW-0547">Nucleotide-binding</keyword>
<dbReference type="PROSITE" id="PS00107">
    <property type="entry name" value="PROTEIN_KINASE_ATP"/>
    <property type="match status" value="1"/>
</dbReference>
<evidence type="ECO:0000256" key="28">
    <source>
        <dbReference type="PROSITE-ProRule" id="PRU10141"/>
    </source>
</evidence>
<dbReference type="GO" id="GO:0043235">
    <property type="term" value="C:receptor complex"/>
    <property type="evidence" value="ECO:0007669"/>
    <property type="project" value="TreeGrafter"/>
</dbReference>
<dbReference type="GO" id="GO:0051216">
    <property type="term" value="P:cartilage development"/>
    <property type="evidence" value="ECO:0007669"/>
    <property type="project" value="UniProtKB-ARBA"/>
</dbReference>
<evidence type="ECO:0000259" key="31">
    <source>
        <dbReference type="PROSITE" id="PS50011"/>
    </source>
</evidence>
<dbReference type="GO" id="GO:0017134">
    <property type="term" value="F:fibroblast growth factor binding"/>
    <property type="evidence" value="ECO:0007669"/>
    <property type="project" value="TreeGrafter"/>
</dbReference>
<keyword evidence="15" id="KW-0418">Kinase</keyword>
<dbReference type="FunFam" id="2.60.40.10:FF:000020">
    <property type="entry name" value="Fibroblast growth factor receptor"/>
    <property type="match status" value="1"/>
</dbReference>
<evidence type="ECO:0000256" key="21">
    <source>
        <dbReference type="ARBA" id="ARBA00023157"/>
    </source>
</evidence>
<feature type="domain" description="Protein kinase" evidence="31">
    <location>
        <begin position="431"/>
        <end position="711"/>
    </location>
</feature>
<dbReference type="GO" id="GO:0007498">
    <property type="term" value="P:mesoderm development"/>
    <property type="evidence" value="ECO:0007669"/>
    <property type="project" value="UniProtKB-ARBA"/>
</dbReference>
<dbReference type="GO" id="GO:0045597">
    <property type="term" value="P:positive regulation of cell differentiation"/>
    <property type="evidence" value="ECO:0007669"/>
    <property type="project" value="TreeGrafter"/>
</dbReference>
<organism evidence="33 34">
    <name type="scientific">Sander lucioperca</name>
    <name type="common">Pike-perch</name>
    <name type="synonym">Perca lucioperca</name>
    <dbReference type="NCBI Taxonomy" id="283035"/>
    <lineage>
        <taxon>Eukaryota</taxon>
        <taxon>Metazoa</taxon>
        <taxon>Chordata</taxon>
        <taxon>Craniata</taxon>
        <taxon>Vertebrata</taxon>
        <taxon>Euteleostomi</taxon>
        <taxon>Actinopterygii</taxon>
        <taxon>Neopterygii</taxon>
        <taxon>Teleostei</taxon>
        <taxon>Neoteleostei</taxon>
        <taxon>Acanthomorphata</taxon>
        <taxon>Eupercaria</taxon>
        <taxon>Perciformes</taxon>
        <taxon>Percoidei</taxon>
        <taxon>Percidae</taxon>
        <taxon>Luciopercinae</taxon>
        <taxon>Sander</taxon>
    </lineage>
</organism>
<dbReference type="Pfam" id="PF07679">
    <property type="entry name" value="I-set"/>
    <property type="match status" value="1"/>
</dbReference>
<keyword evidence="12" id="KW-0732">Signal</keyword>
<keyword evidence="7" id="KW-1003">Cell membrane</keyword>
<dbReference type="Pfam" id="PF07714">
    <property type="entry name" value="PK_Tyr_Ser-Thr"/>
    <property type="match status" value="1"/>
</dbReference>
<evidence type="ECO:0000256" key="25">
    <source>
        <dbReference type="ARBA" id="ARBA00023319"/>
    </source>
</evidence>
<evidence type="ECO:0000256" key="23">
    <source>
        <dbReference type="ARBA" id="ARBA00023180"/>
    </source>
</evidence>
<dbReference type="AlphaFoldDB" id="A0A8C9ZG96"/>
<dbReference type="PROSITE" id="PS50835">
    <property type="entry name" value="IG_LIKE"/>
    <property type="match status" value="3"/>
</dbReference>
<dbReference type="PANTHER" id="PTHR24416:SF131">
    <property type="entry name" value="FIBROBLAST GROWTH FACTOR RECEPTOR 1"/>
    <property type="match status" value="1"/>
</dbReference>
<dbReference type="Gene3D" id="1.10.510.10">
    <property type="entry name" value="Transferase(Phosphotransferase) domain 1"/>
    <property type="match status" value="1"/>
</dbReference>
<feature type="domain" description="Ig-like" evidence="32">
    <location>
        <begin position="32"/>
        <end position="86"/>
    </location>
</feature>
<dbReference type="InterPro" id="IPR003599">
    <property type="entry name" value="Ig_sub"/>
</dbReference>
<dbReference type="SUPFAM" id="SSF48726">
    <property type="entry name" value="Immunoglobulin"/>
    <property type="match status" value="3"/>
</dbReference>
<keyword evidence="25" id="KW-0393">Immunoglobulin domain</keyword>
<dbReference type="PROSITE" id="PS00109">
    <property type="entry name" value="PROTEIN_KINASE_TYR"/>
    <property type="match status" value="1"/>
</dbReference>
<evidence type="ECO:0000256" key="7">
    <source>
        <dbReference type="ARBA" id="ARBA00022475"/>
    </source>
</evidence>
<dbReference type="GO" id="GO:0001889">
    <property type="term" value="P:liver development"/>
    <property type="evidence" value="ECO:0007669"/>
    <property type="project" value="UniProtKB-ARBA"/>
</dbReference>
<evidence type="ECO:0000259" key="32">
    <source>
        <dbReference type="PROSITE" id="PS50835"/>
    </source>
</evidence>
<evidence type="ECO:0000256" key="29">
    <source>
        <dbReference type="SAM" id="MobiDB-lite"/>
    </source>
</evidence>
<dbReference type="InterPro" id="IPR036179">
    <property type="entry name" value="Ig-like_dom_sf"/>
</dbReference>
<keyword evidence="9" id="KW-0597">Phosphoprotein</keyword>
<keyword evidence="22" id="KW-0675">Receptor</keyword>
<dbReference type="GO" id="GO:0005886">
    <property type="term" value="C:plasma membrane"/>
    <property type="evidence" value="ECO:0007669"/>
    <property type="project" value="UniProtKB-SubCell"/>
</dbReference>
<evidence type="ECO:0000256" key="22">
    <source>
        <dbReference type="ARBA" id="ARBA00023170"/>
    </source>
</evidence>
<evidence type="ECO:0000256" key="8">
    <source>
        <dbReference type="ARBA" id="ARBA00022490"/>
    </source>
</evidence>
<name>A0A8C9ZG96_SANLU</name>
<dbReference type="FunFam" id="3.30.200.20:FF:000011">
    <property type="entry name" value="Fibroblast growth factor receptor"/>
    <property type="match status" value="1"/>
</dbReference>
<evidence type="ECO:0000256" key="19">
    <source>
        <dbReference type="ARBA" id="ARBA00023136"/>
    </source>
</evidence>
<evidence type="ECO:0000256" key="18">
    <source>
        <dbReference type="ARBA" id="ARBA00022989"/>
    </source>
</evidence>
<dbReference type="GO" id="GO:0031410">
    <property type="term" value="C:cytoplasmic vesicle"/>
    <property type="evidence" value="ECO:0007669"/>
    <property type="project" value="UniProtKB-SubCell"/>
</dbReference>
<evidence type="ECO:0000256" key="12">
    <source>
        <dbReference type="ARBA" id="ARBA00022729"/>
    </source>
</evidence>
<evidence type="ECO:0000256" key="20">
    <source>
        <dbReference type="ARBA" id="ARBA00023137"/>
    </source>
</evidence>
<comment type="subcellular location">
    <subcellularLocation>
        <location evidence="2">Cell membrane</location>
        <topology evidence="2">Single-pass type I membrane protein</topology>
    </subcellularLocation>
    <subcellularLocation>
        <location evidence="3">Cytoplasm</location>
        <location evidence="3">Cytosol</location>
    </subcellularLocation>
    <subcellularLocation>
        <location evidence="4">Cytoplasmic vesicle</location>
    </subcellularLocation>
    <subcellularLocation>
        <location evidence="1">Nucleus</location>
    </subcellularLocation>
</comment>
<dbReference type="InterPro" id="IPR011009">
    <property type="entry name" value="Kinase-like_dom_sf"/>
</dbReference>
<dbReference type="InterPro" id="IPR013151">
    <property type="entry name" value="Immunoglobulin_dom"/>
</dbReference>
<dbReference type="SMART" id="SM00409">
    <property type="entry name" value="IG"/>
    <property type="match status" value="3"/>
</dbReference>
<keyword evidence="18 30" id="KW-1133">Transmembrane helix</keyword>
<dbReference type="InterPro" id="IPR003598">
    <property type="entry name" value="Ig_sub2"/>
</dbReference>
<evidence type="ECO:0000313" key="33">
    <source>
        <dbReference type="Ensembl" id="ENSSLUP00000039835.1"/>
    </source>
</evidence>
<dbReference type="SMART" id="SM00219">
    <property type="entry name" value="TyrKc"/>
    <property type="match status" value="1"/>
</dbReference>
<dbReference type="Pfam" id="PF00047">
    <property type="entry name" value="ig"/>
    <property type="match status" value="1"/>
</dbReference>
<dbReference type="InterPro" id="IPR001245">
    <property type="entry name" value="Ser-Thr/Tyr_kinase_cat_dom"/>
</dbReference>
<dbReference type="FunFam" id="2.60.40.10:FF:000252">
    <property type="entry name" value="Fibroblast growth factor receptor"/>
    <property type="match status" value="1"/>
</dbReference>
<evidence type="ECO:0000256" key="24">
    <source>
        <dbReference type="ARBA" id="ARBA00023242"/>
    </source>
</evidence>
<keyword evidence="17" id="KW-0832">Ubl conjugation</keyword>
<feature type="compositionally biased region" description="Acidic residues" evidence="29">
    <location>
        <begin position="105"/>
        <end position="116"/>
    </location>
</feature>
<dbReference type="InterPro" id="IPR013098">
    <property type="entry name" value="Ig_I-set"/>
</dbReference>
<dbReference type="GO" id="GO:0033339">
    <property type="term" value="P:pectoral fin development"/>
    <property type="evidence" value="ECO:0007669"/>
    <property type="project" value="UniProtKB-ARBA"/>
</dbReference>
<evidence type="ECO:0000256" key="10">
    <source>
        <dbReference type="ARBA" id="ARBA00022679"/>
    </source>
</evidence>
<dbReference type="PROSITE" id="PS50011">
    <property type="entry name" value="PROTEIN_KINASE_DOM"/>
    <property type="match status" value="1"/>
</dbReference>
<comment type="catalytic activity">
    <reaction evidence="27">
        <text>L-tyrosyl-[protein] + ATP = O-phospho-L-tyrosyl-[protein] + ADP + H(+)</text>
        <dbReference type="Rhea" id="RHEA:10596"/>
        <dbReference type="Rhea" id="RHEA-COMP:10136"/>
        <dbReference type="Rhea" id="RHEA-COMP:20101"/>
        <dbReference type="ChEBI" id="CHEBI:15378"/>
        <dbReference type="ChEBI" id="CHEBI:30616"/>
        <dbReference type="ChEBI" id="CHEBI:46858"/>
        <dbReference type="ChEBI" id="CHEBI:61978"/>
        <dbReference type="ChEBI" id="CHEBI:456216"/>
        <dbReference type="EC" id="2.7.10.1"/>
    </reaction>
</comment>
<evidence type="ECO:0000256" key="3">
    <source>
        <dbReference type="ARBA" id="ARBA00004514"/>
    </source>
</evidence>
<dbReference type="InterPro" id="IPR000719">
    <property type="entry name" value="Prot_kinase_dom"/>
</dbReference>
<feature type="compositionally biased region" description="Polar residues" evidence="29">
    <location>
        <begin position="794"/>
        <end position="816"/>
    </location>
</feature>
<dbReference type="InterPro" id="IPR020635">
    <property type="entry name" value="Tyr_kinase_cat_dom"/>
</dbReference>
<dbReference type="InterPro" id="IPR028174">
    <property type="entry name" value="FGF_rcpt_1"/>
</dbReference>
<dbReference type="GO" id="GO:0005524">
    <property type="term" value="F:ATP binding"/>
    <property type="evidence" value="ECO:0007669"/>
    <property type="project" value="UniProtKB-UniRule"/>
</dbReference>
<dbReference type="InterPro" id="IPR017441">
    <property type="entry name" value="Protein_kinase_ATP_BS"/>
</dbReference>
<evidence type="ECO:0000256" key="14">
    <source>
        <dbReference type="ARBA" id="ARBA00022741"/>
    </source>
</evidence>
<keyword evidence="13" id="KW-0677">Repeat</keyword>
<evidence type="ECO:0000256" key="4">
    <source>
        <dbReference type="ARBA" id="ARBA00004541"/>
    </source>
</evidence>
<dbReference type="EC" id="2.7.10.1" evidence="5"/>
<evidence type="ECO:0000256" key="2">
    <source>
        <dbReference type="ARBA" id="ARBA00004251"/>
    </source>
</evidence>
<dbReference type="PRINTS" id="PR00109">
    <property type="entry name" value="TYRKINASE"/>
</dbReference>
<feature type="domain" description="Ig-like" evidence="32">
    <location>
        <begin position="229"/>
        <end position="317"/>
    </location>
</feature>
<evidence type="ECO:0000313" key="34">
    <source>
        <dbReference type="Proteomes" id="UP000694568"/>
    </source>
</evidence>
<keyword evidence="19 30" id="KW-0472">Membrane</keyword>
<keyword evidence="23" id="KW-0325">Glycoprotein</keyword>
<evidence type="ECO:0000256" key="1">
    <source>
        <dbReference type="ARBA" id="ARBA00004123"/>
    </source>
</evidence>
<keyword evidence="10" id="KW-0808">Transferase</keyword>
<dbReference type="Gene3D" id="2.60.40.10">
    <property type="entry name" value="Immunoglobulins"/>
    <property type="match status" value="3"/>
</dbReference>
<dbReference type="Proteomes" id="UP000694568">
    <property type="component" value="Unplaced"/>
</dbReference>
<dbReference type="GO" id="GO:0005634">
    <property type="term" value="C:nucleus"/>
    <property type="evidence" value="ECO:0007669"/>
    <property type="project" value="UniProtKB-SubCell"/>
</dbReference>
<dbReference type="Pfam" id="PF13927">
    <property type="entry name" value="Ig_3"/>
    <property type="match status" value="1"/>
</dbReference>
<dbReference type="PANTHER" id="PTHR24416">
    <property type="entry name" value="TYROSINE-PROTEIN KINASE RECEPTOR"/>
    <property type="match status" value="1"/>
</dbReference>
<feature type="binding site" evidence="28">
    <location>
        <position position="467"/>
    </location>
    <ligand>
        <name>ATP</name>
        <dbReference type="ChEBI" id="CHEBI:30616"/>
    </ligand>
</feature>
<dbReference type="SUPFAM" id="SSF56112">
    <property type="entry name" value="Protein kinase-like (PK-like)"/>
    <property type="match status" value="1"/>
</dbReference>
<sequence length="920" mass="103394">MCSWSHFCIYNYIKSLSFSVETQAELFTLYLGERLELSCSAKDSLHAVNWTKDHVAVVDGEHARIRNDQLEIETVELTDSGLYACTTFGNHSIYFNVTVDTLASSEDDDEDEESSSEENKPSGTMAPQWAHPEKMEKKLHAVPASKTVKFRCQASGNPPPTLKWYKNGKEFKRDHRIGGFKVRDHVWTIIMESVVPSDKGNYTCVVENQYGSINHTYQLDVVERSPHRPILQAGLPANRTAVVGSDVEFECKVFSDPQPHIQWLKHIELNGSRVGPDGLPYVRVLKTAGLNTTDKEMEVLQLRNVSFDDAGEYTCLAAVPHYPPANHTYLEVVIYCVGFFFIAVMIAIAIIVKIRTSSKKSDFNSQLAVHKLAKSIPLRRQVSVDSSSSIHSGVMLVRPSRLSSSGSPMLSGVSEYELPQDPRWELFRDRLVLGKPLGEGCFGQVVMGEALGLDKEKPNRVTKVAVKMLKSDATEKDLSDLISEMEMMKIIGKHKNIINLLGACTQDGPLYVIVEYASKGNLREFLRARRPPGMEYCYNPDQVPVENMSIKDLVSCAYQVARGMEYLSSKKCIHRDLAARNVLVTEDNVMKIADFGLARDIHHIDYYKKTTNGRLPVKWMAPEALFDRIYTHQSDVWSFGVLLWEIFTLGGSPYPGVPVEELFKLLKEGHRMDKPSTCTEELYMMMRDCWHAVPSHRPTFKQLVEDLDRCLAMTANQVSPPLLIIQGRSRNVGFGSKMLIYFSLFLPFVAYRSIWSCQCPWTNIPPATQTPEAPPAPQARTRSSLTMPELRSPACQSSLPTPTGQPLRNADSSSPFRQTSIFPPLPASWGWTLSPHSQRLSYPNGALRERSLERGTSIEPVGTHGLRSAAVSRFLVVTMFMGHFVLTRVAVCHSVRKEDNTPTLLSTLDIPLVRRIKRTD</sequence>
<feature type="region of interest" description="Disordered" evidence="29">
    <location>
        <begin position="790"/>
        <end position="816"/>
    </location>
</feature>
<keyword evidence="34" id="KW-1185">Reference proteome</keyword>
<proteinExistence type="predicted"/>
<dbReference type="FunFam" id="2.60.40.10:FF:000016">
    <property type="entry name" value="Fibroblast growth factor receptor"/>
    <property type="match status" value="1"/>
</dbReference>
<keyword evidence="20" id="KW-0829">Tyrosine-protein kinase</keyword>
<dbReference type="Ensembl" id="ENSSLUT00000041126.1">
    <property type="protein sequence ID" value="ENSSLUP00000039835.1"/>
    <property type="gene ID" value="ENSSLUG00000006965.1"/>
</dbReference>
<evidence type="ECO:0000256" key="5">
    <source>
        <dbReference type="ARBA" id="ARBA00011902"/>
    </source>
</evidence>
<reference evidence="33" key="1">
    <citation type="submission" date="2025-08" db="UniProtKB">
        <authorList>
            <consortium name="Ensembl"/>
        </authorList>
    </citation>
    <scope>IDENTIFICATION</scope>
</reference>
<dbReference type="SMART" id="SM00408">
    <property type="entry name" value="IGc2"/>
    <property type="match status" value="3"/>
</dbReference>
<evidence type="ECO:0000256" key="13">
    <source>
        <dbReference type="ARBA" id="ARBA00022737"/>
    </source>
</evidence>
<gene>
    <name evidence="33" type="primary">fgfr1a</name>
</gene>
<evidence type="ECO:0000256" key="30">
    <source>
        <dbReference type="SAM" id="Phobius"/>
    </source>
</evidence>
<evidence type="ECO:0000256" key="26">
    <source>
        <dbReference type="ARBA" id="ARBA00023329"/>
    </source>
</evidence>
<dbReference type="GO" id="GO:0007507">
    <property type="term" value="P:heart development"/>
    <property type="evidence" value="ECO:0007669"/>
    <property type="project" value="UniProtKB-ARBA"/>
</dbReference>
<evidence type="ECO:0000256" key="27">
    <source>
        <dbReference type="ARBA" id="ARBA00051243"/>
    </source>
</evidence>
<evidence type="ECO:0000256" key="11">
    <source>
        <dbReference type="ARBA" id="ARBA00022692"/>
    </source>
</evidence>
<accession>A0A8C9ZG96</accession>
<evidence type="ECO:0000256" key="15">
    <source>
        <dbReference type="ARBA" id="ARBA00022777"/>
    </source>
</evidence>
<protein>
    <recommendedName>
        <fullName evidence="6">Fibroblast growth factor receptor 1</fullName>
        <ecNumber evidence="5">2.7.10.1</ecNumber>
    </recommendedName>
</protein>
<keyword evidence="26" id="KW-0968">Cytoplasmic vesicle</keyword>
<dbReference type="InterPro" id="IPR050122">
    <property type="entry name" value="RTK"/>
</dbReference>
<dbReference type="Gene3D" id="3.30.200.20">
    <property type="entry name" value="Phosphorylase Kinase, domain 1"/>
    <property type="match status" value="1"/>
</dbReference>
<dbReference type="InterPro" id="IPR008266">
    <property type="entry name" value="Tyr_kinase_AS"/>
</dbReference>
<dbReference type="InterPro" id="IPR007110">
    <property type="entry name" value="Ig-like_dom"/>
</dbReference>
<keyword evidence="8" id="KW-0963">Cytoplasm</keyword>
<dbReference type="GO" id="GO:0005007">
    <property type="term" value="F:fibroblast growth factor receptor activity"/>
    <property type="evidence" value="ECO:0007669"/>
    <property type="project" value="InterPro"/>
</dbReference>
<keyword evidence="21" id="KW-1015">Disulfide bond</keyword>
<evidence type="ECO:0000256" key="6">
    <source>
        <dbReference type="ARBA" id="ARBA00015507"/>
    </source>
</evidence>
<evidence type="ECO:0000256" key="16">
    <source>
        <dbReference type="ARBA" id="ARBA00022840"/>
    </source>
</evidence>
<feature type="transmembrane region" description="Helical" evidence="30">
    <location>
        <begin position="332"/>
        <end position="352"/>
    </location>
</feature>
<dbReference type="CDD" id="cd05857">
    <property type="entry name" value="IgI_2_FGFR"/>
    <property type="match status" value="1"/>
</dbReference>
<dbReference type="GeneTree" id="ENSGT00940000155860"/>
<dbReference type="CDD" id="cd05098">
    <property type="entry name" value="PTKc_FGFR1"/>
    <property type="match status" value="1"/>
</dbReference>
<dbReference type="GO" id="GO:0005829">
    <property type="term" value="C:cytosol"/>
    <property type="evidence" value="ECO:0007669"/>
    <property type="project" value="UniProtKB-SubCell"/>
</dbReference>
<feature type="domain" description="Ig-like" evidence="32">
    <location>
        <begin position="121"/>
        <end position="220"/>
    </location>
</feature>
<evidence type="ECO:0000256" key="17">
    <source>
        <dbReference type="ARBA" id="ARBA00022843"/>
    </source>
</evidence>
<reference evidence="33" key="2">
    <citation type="submission" date="2025-09" db="UniProtKB">
        <authorList>
            <consortium name="Ensembl"/>
        </authorList>
    </citation>
    <scope>IDENTIFICATION</scope>
</reference>
<keyword evidence="16 28" id="KW-0067">ATP-binding</keyword>
<dbReference type="InterPro" id="IPR013783">
    <property type="entry name" value="Ig-like_fold"/>
</dbReference>
<keyword evidence="11 30" id="KW-0812">Transmembrane</keyword>
<evidence type="ECO:0000256" key="9">
    <source>
        <dbReference type="ARBA" id="ARBA00022553"/>
    </source>
</evidence>
<feature type="region of interest" description="Disordered" evidence="29">
    <location>
        <begin position="105"/>
        <end position="128"/>
    </location>
</feature>
<keyword evidence="24" id="KW-0539">Nucleus</keyword>
<dbReference type="FunFam" id="1.10.510.10:FF:000007">
    <property type="entry name" value="Fibroblast growth factor receptor"/>
    <property type="match status" value="1"/>
</dbReference>